<gene>
    <name evidence="1" type="ORF">DPMN_125261</name>
</gene>
<dbReference type="Proteomes" id="UP000828390">
    <property type="component" value="Unassembled WGS sequence"/>
</dbReference>
<evidence type="ECO:0000313" key="2">
    <source>
        <dbReference type="Proteomes" id="UP000828390"/>
    </source>
</evidence>
<accession>A0A9D4JSY2</accession>
<reference evidence="1" key="2">
    <citation type="submission" date="2020-11" db="EMBL/GenBank/DDBJ databases">
        <authorList>
            <person name="McCartney M.A."/>
            <person name="Auch B."/>
            <person name="Kono T."/>
            <person name="Mallez S."/>
            <person name="Becker A."/>
            <person name="Gohl D.M."/>
            <person name="Silverstein K.A.T."/>
            <person name="Koren S."/>
            <person name="Bechman K.B."/>
            <person name="Herman A."/>
            <person name="Abrahante J.E."/>
            <person name="Garbe J."/>
        </authorList>
    </citation>
    <scope>NUCLEOTIDE SEQUENCE</scope>
    <source>
        <strain evidence="1">Duluth1</strain>
        <tissue evidence="1">Whole animal</tissue>
    </source>
</reference>
<name>A0A9D4JSY2_DREPO</name>
<proteinExistence type="predicted"/>
<organism evidence="1 2">
    <name type="scientific">Dreissena polymorpha</name>
    <name type="common">Zebra mussel</name>
    <name type="synonym">Mytilus polymorpha</name>
    <dbReference type="NCBI Taxonomy" id="45954"/>
    <lineage>
        <taxon>Eukaryota</taxon>
        <taxon>Metazoa</taxon>
        <taxon>Spiralia</taxon>
        <taxon>Lophotrochozoa</taxon>
        <taxon>Mollusca</taxon>
        <taxon>Bivalvia</taxon>
        <taxon>Autobranchia</taxon>
        <taxon>Heteroconchia</taxon>
        <taxon>Euheterodonta</taxon>
        <taxon>Imparidentia</taxon>
        <taxon>Neoheterodontei</taxon>
        <taxon>Myida</taxon>
        <taxon>Dreissenoidea</taxon>
        <taxon>Dreissenidae</taxon>
        <taxon>Dreissena</taxon>
    </lineage>
</organism>
<keyword evidence="2" id="KW-1185">Reference proteome</keyword>
<reference evidence="1" key="1">
    <citation type="journal article" date="2019" name="bioRxiv">
        <title>The Genome of the Zebra Mussel, Dreissena polymorpha: A Resource for Invasive Species Research.</title>
        <authorList>
            <person name="McCartney M.A."/>
            <person name="Auch B."/>
            <person name="Kono T."/>
            <person name="Mallez S."/>
            <person name="Zhang Y."/>
            <person name="Obille A."/>
            <person name="Becker A."/>
            <person name="Abrahante J.E."/>
            <person name="Garbe J."/>
            <person name="Badalamenti J.P."/>
            <person name="Herman A."/>
            <person name="Mangelson H."/>
            <person name="Liachko I."/>
            <person name="Sullivan S."/>
            <person name="Sone E.D."/>
            <person name="Koren S."/>
            <person name="Silverstein K.A.T."/>
            <person name="Beckman K.B."/>
            <person name="Gohl D.M."/>
        </authorList>
    </citation>
    <scope>NUCLEOTIDE SEQUENCE</scope>
    <source>
        <strain evidence="1">Duluth1</strain>
        <tissue evidence="1">Whole animal</tissue>
    </source>
</reference>
<evidence type="ECO:0000313" key="1">
    <source>
        <dbReference type="EMBL" id="KAH3823460.1"/>
    </source>
</evidence>
<dbReference type="AlphaFoldDB" id="A0A9D4JSY2"/>
<sequence length="123" mass="14035">MYLARAEKTGPLAAPLGSSTLERFKTSPWECNAASRWFICALWFWQCSMWGAVRSSWHLRHAGSTPRTYFPTPPDNRVVPILRRVMALSSTMLAEYMSGGLRVFTGLIKVCRREAKLSVRIFH</sequence>
<dbReference type="EMBL" id="JAIWYP010000005">
    <property type="protein sequence ID" value="KAH3823460.1"/>
    <property type="molecule type" value="Genomic_DNA"/>
</dbReference>
<comment type="caution">
    <text evidence="1">The sequence shown here is derived from an EMBL/GenBank/DDBJ whole genome shotgun (WGS) entry which is preliminary data.</text>
</comment>
<protein>
    <submittedName>
        <fullName evidence="1">Uncharacterized protein</fullName>
    </submittedName>
</protein>